<reference evidence="1 2" key="1">
    <citation type="submission" date="2024-04" db="EMBL/GenBank/DDBJ databases">
        <title>Draft genome sequence of Sessilibacter corallicola NBRC 116591.</title>
        <authorList>
            <person name="Miyakawa T."/>
            <person name="Kusuya Y."/>
            <person name="Miura T."/>
        </authorList>
    </citation>
    <scope>NUCLEOTIDE SEQUENCE [LARGE SCALE GENOMIC DNA]</scope>
    <source>
        <strain evidence="1 2">KU-00831-HH</strain>
    </source>
</reference>
<keyword evidence="2" id="KW-1185">Reference proteome</keyword>
<evidence type="ECO:0000313" key="2">
    <source>
        <dbReference type="Proteomes" id="UP001465153"/>
    </source>
</evidence>
<accession>A0ABQ0ABM4</accession>
<gene>
    <name evidence="1" type="ORF">NBRC116591_27730</name>
</gene>
<protein>
    <submittedName>
        <fullName evidence="1">Uncharacterized protein</fullName>
    </submittedName>
</protein>
<dbReference type="Proteomes" id="UP001465153">
    <property type="component" value="Unassembled WGS sequence"/>
</dbReference>
<organism evidence="1 2">
    <name type="scientific">Sessilibacter corallicola</name>
    <dbReference type="NCBI Taxonomy" id="2904075"/>
    <lineage>
        <taxon>Bacteria</taxon>
        <taxon>Pseudomonadati</taxon>
        <taxon>Pseudomonadota</taxon>
        <taxon>Gammaproteobacteria</taxon>
        <taxon>Cellvibrionales</taxon>
        <taxon>Cellvibrionaceae</taxon>
        <taxon>Sessilibacter</taxon>
    </lineage>
</organism>
<dbReference type="EMBL" id="BAABWN010000009">
    <property type="protein sequence ID" value="GAA6168962.1"/>
    <property type="molecule type" value="Genomic_DNA"/>
</dbReference>
<comment type="caution">
    <text evidence="1">The sequence shown here is derived from an EMBL/GenBank/DDBJ whole genome shotgun (WGS) entry which is preliminary data.</text>
</comment>
<proteinExistence type="predicted"/>
<dbReference type="RefSeq" id="WP_353303635.1">
    <property type="nucleotide sequence ID" value="NZ_BAABWN010000009.1"/>
</dbReference>
<name>A0ABQ0ABM4_9GAMM</name>
<sequence length="77" mass="8701">MSSFELNLVESELKIILEALIELETKMATICDTSDDEDEIADVGNDLIEIRLLLKPLKEKAISKYGENIVNFSRESL</sequence>
<evidence type="ECO:0000313" key="1">
    <source>
        <dbReference type="EMBL" id="GAA6168962.1"/>
    </source>
</evidence>